<comment type="subcellular location">
    <subcellularLocation>
        <location evidence="4">Nucleus</location>
    </subcellularLocation>
</comment>
<dbReference type="Proteomes" id="UP000626092">
    <property type="component" value="Unassembled WGS sequence"/>
</dbReference>
<dbReference type="EMBL" id="WJXA01000012">
    <property type="protein sequence ID" value="KAF7124080.1"/>
    <property type="molecule type" value="Genomic_DNA"/>
</dbReference>
<protein>
    <recommendedName>
        <fullName evidence="4">Transcription factor</fullName>
        <shortName evidence="4">bHLH transcription factor</shortName>
    </recommendedName>
    <alternativeName>
        <fullName evidence="4">Basic helix-loop-helix protein</fullName>
    </alternativeName>
</protein>
<dbReference type="GO" id="GO:0005634">
    <property type="term" value="C:nucleus"/>
    <property type="evidence" value="ECO:0007669"/>
    <property type="project" value="UniProtKB-SubCell"/>
</dbReference>
<keyword evidence="1 4" id="KW-0805">Transcription regulation</keyword>
<proteinExistence type="predicted"/>
<dbReference type="SMART" id="SM00212">
    <property type="entry name" value="UBCc"/>
    <property type="match status" value="1"/>
</dbReference>
<dbReference type="OrthoDB" id="1567413at2759"/>
<dbReference type="AlphaFoldDB" id="A0A834G701"/>
<dbReference type="Gene3D" id="3.10.110.10">
    <property type="entry name" value="Ubiquitin Conjugating Enzyme"/>
    <property type="match status" value="1"/>
</dbReference>
<evidence type="ECO:0000256" key="2">
    <source>
        <dbReference type="ARBA" id="ARBA00023163"/>
    </source>
</evidence>
<evidence type="ECO:0000313" key="6">
    <source>
        <dbReference type="EMBL" id="KAF7124080.1"/>
    </source>
</evidence>
<feature type="domain" description="UBC core" evidence="5">
    <location>
        <begin position="159"/>
        <end position="309"/>
    </location>
</feature>
<dbReference type="PROSITE" id="PS50127">
    <property type="entry name" value="UBC_2"/>
    <property type="match status" value="1"/>
</dbReference>
<evidence type="ECO:0000256" key="1">
    <source>
        <dbReference type="ARBA" id="ARBA00023015"/>
    </source>
</evidence>
<dbReference type="InterPro" id="IPR016135">
    <property type="entry name" value="UBQ-conjugating_enzyme/RWD"/>
</dbReference>
<reference evidence="6" key="1">
    <citation type="submission" date="2019-11" db="EMBL/GenBank/DDBJ databases">
        <authorList>
            <person name="Liu Y."/>
            <person name="Hou J."/>
            <person name="Li T.-Q."/>
            <person name="Guan C.-H."/>
            <person name="Wu X."/>
            <person name="Wu H.-Z."/>
            <person name="Ling F."/>
            <person name="Zhang R."/>
            <person name="Shi X.-G."/>
            <person name="Ren J.-P."/>
            <person name="Chen E.-F."/>
            <person name="Sun J.-M."/>
        </authorList>
    </citation>
    <scope>NUCLEOTIDE SEQUENCE</scope>
    <source>
        <strain evidence="6">Adult_tree_wgs_1</strain>
        <tissue evidence="6">Leaves</tissue>
    </source>
</reference>
<dbReference type="InterPro" id="IPR045084">
    <property type="entry name" value="AIB/MYC-like"/>
</dbReference>
<name>A0A834G701_RHOSS</name>
<evidence type="ECO:0000313" key="7">
    <source>
        <dbReference type="Proteomes" id="UP000626092"/>
    </source>
</evidence>
<dbReference type="InterPro" id="IPR000608">
    <property type="entry name" value="UBC"/>
</dbReference>
<keyword evidence="7" id="KW-1185">Reference proteome</keyword>
<evidence type="ECO:0000256" key="4">
    <source>
        <dbReference type="RuleBase" id="RU369104"/>
    </source>
</evidence>
<dbReference type="PANTHER" id="PTHR11514:SF43">
    <property type="entry name" value="TRANSCRIPTION FACTOR MYC2"/>
    <property type="match status" value="1"/>
</dbReference>
<accession>A0A834G701</accession>
<organism evidence="6 7">
    <name type="scientific">Rhododendron simsii</name>
    <name type="common">Sims's rhododendron</name>
    <dbReference type="NCBI Taxonomy" id="118357"/>
    <lineage>
        <taxon>Eukaryota</taxon>
        <taxon>Viridiplantae</taxon>
        <taxon>Streptophyta</taxon>
        <taxon>Embryophyta</taxon>
        <taxon>Tracheophyta</taxon>
        <taxon>Spermatophyta</taxon>
        <taxon>Magnoliopsida</taxon>
        <taxon>eudicotyledons</taxon>
        <taxon>Gunneridae</taxon>
        <taxon>Pentapetalae</taxon>
        <taxon>asterids</taxon>
        <taxon>Ericales</taxon>
        <taxon>Ericaceae</taxon>
        <taxon>Ericoideae</taxon>
        <taxon>Rhodoreae</taxon>
        <taxon>Rhododendron</taxon>
    </lineage>
</organism>
<dbReference type="GO" id="GO:0000976">
    <property type="term" value="F:transcription cis-regulatory region binding"/>
    <property type="evidence" value="ECO:0007669"/>
    <property type="project" value="TreeGrafter"/>
</dbReference>
<gene>
    <name evidence="6" type="ORF">RHSIM_Rhsim12G0162700</name>
</gene>
<dbReference type="GO" id="GO:0003700">
    <property type="term" value="F:DNA-binding transcription factor activity"/>
    <property type="evidence" value="ECO:0007669"/>
    <property type="project" value="InterPro"/>
</dbReference>
<dbReference type="InterPro" id="IPR025610">
    <property type="entry name" value="MYC/MYB_N"/>
</dbReference>
<dbReference type="SUPFAM" id="SSF54495">
    <property type="entry name" value="UBC-like"/>
    <property type="match status" value="1"/>
</dbReference>
<evidence type="ECO:0000259" key="5">
    <source>
        <dbReference type="PROSITE" id="PS50127"/>
    </source>
</evidence>
<dbReference type="Pfam" id="PF00179">
    <property type="entry name" value="UQ_con"/>
    <property type="match status" value="1"/>
</dbReference>
<evidence type="ECO:0000256" key="3">
    <source>
        <dbReference type="ARBA" id="ARBA00023242"/>
    </source>
</evidence>
<keyword evidence="3 4" id="KW-0539">Nucleus</keyword>
<comment type="caution">
    <text evidence="6">The sequence shown here is derived from an EMBL/GenBank/DDBJ whole genome shotgun (WGS) entry which is preliminary data.</text>
</comment>
<keyword evidence="2 4" id="KW-0804">Transcription</keyword>
<sequence length="309" mass="34727">MNMWTDDNTSMMEAFFMTSGLTSLWPPPPSSFASTSIHLPPPPIALFNPDTLQHRLQALIEGARENWTYAIFWKSTTNDFPGGPGPVLGWGDGYYKGEEDKGKRKTASTLAEEQAHRKIVLRELNSLISGAYPSENDAVDEEVTDTEWFFLVSMTQSWKHRCNVIPTFEALSLDEVVKSFMERLCQTVDSEDIDYIVQFKGPKESLYEGGTWKVRVKFPEDYPHSPPSLAFVNPIFHPNISQTPLGRAGCVDLLGWEWDAGFGLLKVFEEILPGLLVQLNPASPYNREASELLLMDEKAYAERVKANAG</sequence>
<dbReference type="PANTHER" id="PTHR11514">
    <property type="entry name" value="MYC"/>
    <property type="match status" value="1"/>
</dbReference>
<dbReference type="Pfam" id="PF14215">
    <property type="entry name" value="bHLH-MYC_N"/>
    <property type="match status" value="1"/>
</dbReference>